<protein>
    <submittedName>
        <fullName evidence="2">Uncharacterized protein</fullName>
    </submittedName>
</protein>
<dbReference type="AlphaFoldDB" id="A0A2H3AL32"/>
<dbReference type="EMBL" id="KZ293502">
    <property type="protein sequence ID" value="PBK59575.1"/>
    <property type="molecule type" value="Genomic_DNA"/>
</dbReference>
<name>A0A2H3AL32_9AGAR</name>
<dbReference type="Proteomes" id="UP000218334">
    <property type="component" value="Unassembled WGS sequence"/>
</dbReference>
<accession>A0A2H3AL32</accession>
<evidence type="ECO:0000313" key="2">
    <source>
        <dbReference type="EMBL" id="PBK59575.1"/>
    </source>
</evidence>
<evidence type="ECO:0000256" key="1">
    <source>
        <dbReference type="SAM" id="MobiDB-lite"/>
    </source>
</evidence>
<dbReference type="STRING" id="1076256.A0A2H3AL32"/>
<gene>
    <name evidence="2" type="ORF">ARMSODRAFT_899133</name>
</gene>
<keyword evidence="3" id="KW-1185">Reference proteome</keyword>
<proteinExistence type="predicted"/>
<feature type="compositionally biased region" description="Basic residues" evidence="1">
    <location>
        <begin position="177"/>
        <end position="188"/>
    </location>
</feature>
<organism evidence="2 3">
    <name type="scientific">Armillaria solidipes</name>
    <dbReference type="NCBI Taxonomy" id="1076256"/>
    <lineage>
        <taxon>Eukaryota</taxon>
        <taxon>Fungi</taxon>
        <taxon>Dikarya</taxon>
        <taxon>Basidiomycota</taxon>
        <taxon>Agaricomycotina</taxon>
        <taxon>Agaricomycetes</taxon>
        <taxon>Agaricomycetidae</taxon>
        <taxon>Agaricales</taxon>
        <taxon>Marasmiineae</taxon>
        <taxon>Physalacriaceae</taxon>
        <taxon>Armillaria</taxon>
    </lineage>
</organism>
<feature type="non-terminal residue" evidence="2">
    <location>
        <position position="1"/>
    </location>
</feature>
<evidence type="ECO:0000313" key="3">
    <source>
        <dbReference type="Proteomes" id="UP000218334"/>
    </source>
</evidence>
<reference evidence="3" key="1">
    <citation type="journal article" date="2017" name="Nat. Ecol. Evol.">
        <title>Genome expansion and lineage-specific genetic innovations in the forest pathogenic fungi Armillaria.</title>
        <authorList>
            <person name="Sipos G."/>
            <person name="Prasanna A.N."/>
            <person name="Walter M.C."/>
            <person name="O'Connor E."/>
            <person name="Balint B."/>
            <person name="Krizsan K."/>
            <person name="Kiss B."/>
            <person name="Hess J."/>
            <person name="Varga T."/>
            <person name="Slot J."/>
            <person name="Riley R."/>
            <person name="Boka B."/>
            <person name="Rigling D."/>
            <person name="Barry K."/>
            <person name="Lee J."/>
            <person name="Mihaltcheva S."/>
            <person name="LaButti K."/>
            <person name="Lipzen A."/>
            <person name="Waldron R."/>
            <person name="Moloney N.M."/>
            <person name="Sperisen C."/>
            <person name="Kredics L."/>
            <person name="Vagvoelgyi C."/>
            <person name="Patrignani A."/>
            <person name="Fitzpatrick D."/>
            <person name="Nagy I."/>
            <person name="Doyle S."/>
            <person name="Anderson J.B."/>
            <person name="Grigoriev I.V."/>
            <person name="Gueldener U."/>
            <person name="Muensterkoetter M."/>
            <person name="Nagy L.G."/>
        </authorList>
    </citation>
    <scope>NUCLEOTIDE SEQUENCE [LARGE SCALE GENOMIC DNA]</scope>
    <source>
        <strain evidence="3">28-4</strain>
    </source>
</reference>
<feature type="region of interest" description="Disordered" evidence="1">
    <location>
        <begin position="175"/>
        <end position="209"/>
    </location>
</feature>
<sequence length="209" mass="23541">GKACFLCEDDSQARYDPRESLLCPACANPTVPLDPSKPQQILAHVGAHLLHGSVNLSSEPCGFCLSPSPQCQFFLTKKKQIDRNRSRGCAVFTSLTRGFSYASASASNENSPCSNVPIVCPVCSQIDPNTPAIWKYTAKEHMIRRHPSINLHQYEHLWQTSNSERISLKKIYDDRRKVKKARGRKRKEKEKGPLLISEAHSSRMSQRYV</sequence>